<dbReference type="RefSeq" id="XP_040660393.1">
    <property type="nucleotide sequence ID" value="XM_040799510.1"/>
</dbReference>
<dbReference type="GO" id="GO:0022841">
    <property type="term" value="F:potassium ion leak channel activity"/>
    <property type="evidence" value="ECO:0007669"/>
    <property type="project" value="TreeGrafter"/>
</dbReference>
<dbReference type="GO" id="GO:0030322">
    <property type="term" value="P:stabilization of membrane potential"/>
    <property type="evidence" value="ECO:0007669"/>
    <property type="project" value="TreeGrafter"/>
</dbReference>
<feature type="transmembrane region" description="Helical" evidence="10">
    <location>
        <begin position="197"/>
        <end position="220"/>
    </location>
</feature>
<evidence type="ECO:0000256" key="8">
    <source>
        <dbReference type="RuleBase" id="RU003857"/>
    </source>
</evidence>
<dbReference type="GO" id="GO:0015271">
    <property type="term" value="F:outward rectifier potassium channel activity"/>
    <property type="evidence" value="ECO:0007669"/>
    <property type="project" value="TreeGrafter"/>
</dbReference>
<comment type="caution">
    <text evidence="12">The sequence shown here is derived from an EMBL/GenBank/DDBJ whole genome shotgun (WGS) entry which is preliminary data.</text>
</comment>
<evidence type="ECO:0000256" key="10">
    <source>
        <dbReference type="SAM" id="Phobius"/>
    </source>
</evidence>
<dbReference type="SUPFAM" id="SSF81324">
    <property type="entry name" value="Voltage-gated potassium channels"/>
    <property type="match status" value="2"/>
</dbReference>
<feature type="transmembrane region" description="Helical" evidence="10">
    <location>
        <begin position="122"/>
        <end position="146"/>
    </location>
</feature>
<dbReference type="AlphaFoldDB" id="A0A151GVD5"/>
<keyword evidence="4 10" id="KW-1133">Transmembrane helix</keyword>
<reference evidence="12 13" key="1">
    <citation type="journal article" date="2016" name="Sci. Rep.">
        <title>Insights into Adaptations to a Near-Obligate Nematode Endoparasitic Lifestyle from the Finished Genome of Drechmeria coniospora.</title>
        <authorList>
            <person name="Zhang L."/>
            <person name="Zhou Z."/>
            <person name="Guo Q."/>
            <person name="Fokkens L."/>
            <person name="Miskei M."/>
            <person name="Pocsi I."/>
            <person name="Zhang W."/>
            <person name="Chen M."/>
            <person name="Wang L."/>
            <person name="Sun Y."/>
            <person name="Donzelli B.G."/>
            <person name="Gibson D.M."/>
            <person name="Nelson D.R."/>
            <person name="Luo J.G."/>
            <person name="Rep M."/>
            <person name="Liu H."/>
            <person name="Yang S."/>
            <person name="Wang J."/>
            <person name="Krasnoff S.B."/>
            <person name="Xu Y."/>
            <person name="Molnar I."/>
            <person name="Lin M."/>
        </authorList>
    </citation>
    <scope>NUCLEOTIDE SEQUENCE [LARGE SCALE GENOMIC DNA]</scope>
    <source>
        <strain evidence="12 13">ARSEF 6962</strain>
    </source>
</reference>
<evidence type="ECO:0000256" key="3">
    <source>
        <dbReference type="ARBA" id="ARBA00022692"/>
    </source>
</evidence>
<dbReference type="STRING" id="98403.A0A151GVD5"/>
<protein>
    <submittedName>
        <fullName evidence="12">Potassium channel</fullName>
    </submittedName>
</protein>
<evidence type="ECO:0000256" key="2">
    <source>
        <dbReference type="ARBA" id="ARBA00022448"/>
    </source>
</evidence>
<comment type="similarity">
    <text evidence="8">Belongs to the two pore domain potassium channel (TC 1.A.1.8) family.</text>
</comment>
<keyword evidence="7 8" id="KW-0407">Ion channel</keyword>
<dbReference type="PRINTS" id="PR01333">
    <property type="entry name" value="2POREKCHANEL"/>
</dbReference>
<feature type="compositionally biased region" description="Polar residues" evidence="9">
    <location>
        <begin position="655"/>
        <end position="668"/>
    </location>
</feature>
<feature type="domain" description="Potassium channel" evidence="11">
    <location>
        <begin position="401"/>
        <end position="477"/>
    </location>
</feature>
<organism evidence="12 13">
    <name type="scientific">Drechmeria coniospora</name>
    <name type="common">Nematophagous fungus</name>
    <name type="synonym">Meria coniospora</name>
    <dbReference type="NCBI Taxonomy" id="98403"/>
    <lineage>
        <taxon>Eukaryota</taxon>
        <taxon>Fungi</taxon>
        <taxon>Dikarya</taxon>
        <taxon>Ascomycota</taxon>
        <taxon>Pezizomycotina</taxon>
        <taxon>Sordariomycetes</taxon>
        <taxon>Hypocreomycetidae</taxon>
        <taxon>Hypocreales</taxon>
        <taxon>Ophiocordycipitaceae</taxon>
        <taxon>Drechmeria</taxon>
    </lineage>
</organism>
<feature type="transmembrane region" description="Helical" evidence="10">
    <location>
        <begin position="421"/>
        <end position="441"/>
    </location>
</feature>
<feature type="transmembrane region" description="Helical" evidence="10">
    <location>
        <begin position="72"/>
        <end position="102"/>
    </location>
</feature>
<comment type="subcellular location">
    <subcellularLocation>
        <location evidence="1">Membrane</location>
        <topology evidence="1">Multi-pass membrane protein</topology>
    </subcellularLocation>
</comment>
<keyword evidence="3 8" id="KW-0812">Transmembrane</keyword>
<name>A0A151GVD5_DRECN</name>
<dbReference type="GO" id="GO:0005886">
    <property type="term" value="C:plasma membrane"/>
    <property type="evidence" value="ECO:0007669"/>
    <property type="project" value="TreeGrafter"/>
</dbReference>
<feature type="transmembrane region" description="Helical" evidence="10">
    <location>
        <begin position="297"/>
        <end position="319"/>
    </location>
</feature>
<feature type="region of interest" description="Disordered" evidence="9">
    <location>
        <begin position="643"/>
        <end position="707"/>
    </location>
</feature>
<feature type="region of interest" description="Disordered" evidence="9">
    <location>
        <begin position="530"/>
        <end position="582"/>
    </location>
</feature>
<dbReference type="Gene3D" id="1.10.287.70">
    <property type="match status" value="2"/>
</dbReference>
<keyword evidence="5 8" id="KW-0406">Ion transport</keyword>
<proteinExistence type="inferred from homology"/>
<evidence type="ECO:0000256" key="1">
    <source>
        <dbReference type="ARBA" id="ARBA00004141"/>
    </source>
</evidence>
<dbReference type="GeneID" id="63714824"/>
<keyword evidence="6 10" id="KW-0472">Membrane</keyword>
<feature type="compositionally biased region" description="Polar residues" evidence="9">
    <location>
        <begin position="677"/>
        <end position="692"/>
    </location>
</feature>
<evidence type="ECO:0000256" key="9">
    <source>
        <dbReference type="SAM" id="MobiDB-lite"/>
    </source>
</evidence>
<evidence type="ECO:0000313" key="13">
    <source>
        <dbReference type="Proteomes" id="UP000076580"/>
    </source>
</evidence>
<evidence type="ECO:0000256" key="6">
    <source>
        <dbReference type="ARBA" id="ARBA00023136"/>
    </source>
</evidence>
<dbReference type="Pfam" id="PF07885">
    <property type="entry name" value="Ion_trans_2"/>
    <property type="match status" value="2"/>
</dbReference>
<dbReference type="InParanoid" id="A0A151GVD5"/>
<evidence type="ECO:0000313" key="12">
    <source>
        <dbReference type="EMBL" id="KYK61041.1"/>
    </source>
</evidence>
<keyword evidence="2 8" id="KW-0813">Transport</keyword>
<feature type="domain" description="Potassium channel" evidence="11">
    <location>
        <begin position="246"/>
        <end position="318"/>
    </location>
</feature>
<dbReference type="FunCoup" id="A0A151GVD5">
    <property type="interactions" value="8"/>
</dbReference>
<feature type="transmembrane region" description="Helical" evidence="10">
    <location>
        <begin position="453"/>
        <end position="473"/>
    </location>
</feature>
<sequence>MDDGNLKDSIDRHAQAADDEIRLAARHREAADQHAENAESELQQELRADSRFHNDDSHLEPSLELTTLTSRWWFASAAFPMIAATLGPVASAFSICALGQHWRQYYPPGTNLDDAPFLPDPAWLTIINGIQLVVALLANASLLLNMTKRLRFTIAQPITIIGWYISAILLIALDATASGPLMNGLGQYASDCIWSQAFYYGIWAAILYFVTASLMVVTFYGALSGHYSKDFDLTPSQRTLMLQTVLVLMYILLGALVFSHIEGWSYLDAVYWANVTLFTVGFGDFCPVTELGRALLIPYALIGVLSLGLVISSIRSMILERGRRRFDARMEERKRRRVIRTMAKKGKDEILTPLEREPTVHDIPEGELERRRIEFELMRKIQNKASTRRKWMALIISAATWFCLWFLGALVFRAVEEPYQGWTYFNAVYFCFVSLMTIGYGDLVPVSNCGKSFFVFWSLMALPTMTVLISNAGDTVVKLVRDITITIGNITILPSEEGFTKNFQCIVYRVTFGWLFKNAMSMAHDASHLDRPDLQSRSSTFNSKKERKMGDKRTSHSNSTTSARPSRPRSTPSTNLLTPMTTQARRSLTIIRSRLDDLPTGNDFNLILISEIQAVTKHIGEAVPRRYTFEEWAWYLGLMGEDERDPETHRKAKSKTNSQRPQRSNGSSYRMPRLRNQESSHQSQGGDPTVTENRLDDQTTDDEENLKWSWVGHRNPLIGGQEESEWILERLMARLKESLWETKKEAEGSVADSM</sequence>
<gene>
    <name evidence="12" type="ORF">DCS_02181</name>
</gene>
<dbReference type="InterPro" id="IPR003280">
    <property type="entry name" value="2pore_dom_K_chnl"/>
</dbReference>
<evidence type="ECO:0000256" key="5">
    <source>
        <dbReference type="ARBA" id="ARBA00023065"/>
    </source>
</evidence>
<evidence type="ECO:0000256" key="4">
    <source>
        <dbReference type="ARBA" id="ARBA00022989"/>
    </source>
</evidence>
<dbReference type="PANTHER" id="PTHR11003">
    <property type="entry name" value="POTASSIUM CHANNEL, SUBFAMILY K"/>
    <property type="match status" value="1"/>
</dbReference>
<feature type="compositionally biased region" description="Low complexity" evidence="9">
    <location>
        <begin position="557"/>
        <end position="575"/>
    </location>
</feature>
<keyword evidence="13" id="KW-1185">Reference proteome</keyword>
<dbReference type="InterPro" id="IPR013099">
    <property type="entry name" value="K_chnl_dom"/>
</dbReference>
<feature type="transmembrane region" description="Helical" evidence="10">
    <location>
        <begin position="158"/>
        <end position="177"/>
    </location>
</feature>
<dbReference type="Proteomes" id="UP000076580">
    <property type="component" value="Chromosome 01"/>
</dbReference>
<dbReference type="EMBL" id="LAYC01000001">
    <property type="protein sequence ID" value="KYK61041.1"/>
    <property type="molecule type" value="Genomic_DNA"/>
</dbReference>
<dbReference type="PANTHER" id="PTHR11003:SF342">
    <property type="entry name" value="OUTWARD-RECTIFIER POTASSIUM CHANNEL TOK1"/>
    <property type="match status" value="1"/>
</dbReference>
<evidence type="ECO:0000259" key="11">
    <source>
        <dbReference type="Pfam" id="PF07885"/>
    </source>
</evidence>
<accession>A0A151GVD5</accession>
<evidence type="ECO:0000256" key="7">
    <source>
        <dbReference type="ARBA" id="ARBA00023303"/>
    </source>
</evidence>
<feature type="transmembrane region" description="Helical" evidence="10">
    <location>
        <begin position="240"/>
        <end position="261"/>
    </location>
</feature>
<feature type="transmembrane region" description="Helical" evidence="10">
    <location>
        <begin position="391"/>
        <end position="415"/>
    </location>
</feature>